<feature type="region of interest" description="Disordered" evidence="1">
    <location>
        <begin position="213"/>
        <end position="259"/>
    </location>
</feature>
<sequence>MESENPYKYIKEFEEVCNTFQEGGASIDFMRLKLFPFTLKDKAKVWLNSLRPRSIRTWTDLQAKFLKKCFLTHRTNGLKRQISNFSAKENEKFYECWKRYMEAINACPHHGFDTWLVSYFYNGMSSSMKQLLETMCGRDFMSKNLEEDMVFLSYVAEVSRGWDEPNAREVGRMKSQPNAPNAKAGMYTVNEDIDMKAKVREVKAVITLRSGKEVDLPTSKPEHEPENEAKKEKREEIKGKRKGNNVKKKDLESTVNEEPEMTINQEDMMKKHTPPPFSQALHGKKGINNALEILEVLRQVKVNIPLLYMIKQVSTYVKFLKDLCTTKRGLNVNKKAFLTEQVSAIIQCKSLVKYKDPGCPTISVMIGETCVEKALLDLGASVNLLPYSVYKQLGLGELKPTSITLSLADRSVKIPRGMIEDVLVQVDKFYYPVDFIVLDTDPIAK</sequence>
<protein>
    <recommendedName>
        <fullName evidence="2">Retrotransposon gag domain-containing protein</fullName>
    </recommendedName>
</protein>
<dbReference type="CDD" id="cd00303">
    <property type="entry name" value="retropepsin_like"/>
    <property type="match status" value="1"/>
</dbReference>
<evidence type="ECO:0000313" key="3">
    <source>
        <dbReference type="EMBL" id="CAN70541.1"/>
    </source>
</evidence>
<feature type="compositionally biased region" description="Basic and acidic residues" evidence="1">
    <location>
        <begin position="213"/>
        <end position="238"/>
    </location>
</feature>
<accession>A5BTY6</accession>
<dbReference type="PANTHER" id="PTHR33067:SF32">
    <property type="entry name" value="ASPARTIC PEPTIDASE DDI1-TYPE DOMAIN-CONTAINING PROTEIN"/>
    <property type="match status" value="1"/>
</dbReference>
<name>A5BTY6_VITVI</name>
<dbReference type="InterPro" id="IPR005162">
    <property type="entry name" value="Retrotrans_gag_dom"/>
</dbReference>
<dbReference type="EMBL" id="AM470968">
    <property type="protein sequence ID" value="CAN70541.1"/>
    <property type="molecule type" value="Genomic_DNA"/>
</dbReference>
<proteinExistence type="predicted"/>
<gene>
    <name evidence="3" type="ORF">VITISV_004847</name>
</gene>
<dbReference type="Gene3D" id="2.40.70.10">
    <property type="entry name" value="Acid Proteases"/>
    <property type="match status" value="1"/>
</dbReference>
<organism evidence="3">
    <name type="scientific">Vitis vinifera</name>
    <name type="common">Grape</name>
    <dbReference type="NCBI Taxonomy" id="29760"/>
    <lineage>
        <taxon>Eukaryota</taxon>
        <taxon>Viridiplantae</taxon>
        <taxon>Streptophyta</taxon>
        <taxon>Embryophyta</taxon>
        <taxon>Tracheophyta</taxon>
        <taxon>Spermatophyta</taxon>
        <taxon>Magnoliopsida</taxon>
        <taxon>eudicotyledons</taxon>
        <taxon>Gunneridae</taxon>
        <taxon>Pentapetalae</taxon>
        <taxon>rosids</taxon>
        <taxon>Vitales</taxon>
        <taxon>Vitaceae</taxon>
        <taxon>Viteae</taxon>
        <taxon>Vitis</taxon>
    </lineage>
</organism>
<dbReference type="PANTHER" id="PTHR33067">
    <property type="entry name" value="RNA-DIRECTED DNA POLYMERASE-RELATED"/>
    <property type="match status" value="1"/>
</dbReference>
<dbReference type="InterPro" id="IPR021109">
    <property type="entry name" value="Peptidase_aspartic_dom_sf"/>
</dbReference>
<evidence type="ECO:0000259" key="2">
    <source>
        <dbReference type="Pfam" id="PF03732"/>
    </source>
</evidence>
<feature type="domain" description="Retrotransposon gag" evidence="2">
    <location>
        <begin position="33"/>
        <end position="124"/>
    </location>
</feature>
<evidence type="ECO:0000256" key="1">
    <source>
        <dbReference type="SAM" id="MobiDB-lite"/>
    </source>
</evidence>
<dbReference type="AlphaFoldDB" id="A5BTY6"/>
<reference evidence="3" key="1">
    <citation type="journal article" date="2007" name="PLoS ONE">
        <title>The first genome sequence of an elite grapevine cultivar (Pinot noir Vitis vinifera L.): coping with a highly heterozygous genome.</title>
        <authorList>
            <person name="Velasco R."/>
            <person name="Zharkikh A."/>
            <person name="Troggio M."/>
            <person name="Cartwright D.A."/>
            <person name="Cestaro A."/>
            <person name="Pruss D."/>
            <person name="Pindo M."/>
            <person name="FitzGerald L.M."/>
            <person name="Vezzulli S."/>
            <person name="Reid J."/>
            <person name="Malacarne G."/>
            <person name="Iliev D."/>
            <person name="Coppola G."/>
            <person name="Wardell B."/>
            <person name="Micheletti D."/>
            <person name="Macalma T."/>
            <person name="Facci M."/>
            <person name="Mitchell J.T."/>
            <person name="Perazzolli M."/>
            <person name="Eldredge G."/>
            <person name="Gatto P."/>
            <person name="Oyzerski R."/>
            <person name="Moretto M."/>
            <person name="Gutin N."/>
            <person name="Stefanini M."/>
            <person name="Chen Y."/>
            <person name="Segala C."/>
            <person name="Davenport C."/>
            <person name="Dematte L."/>
            <person name="Mraz A."/>
            <person name="Battilana J."/>
            <person name="Stormo K."/>
            <person name="Costa F."/>
            <person name="Tao Q."/>
            <person name="Si-Ammour A."/>
            <person name="Harkins T."/>
            <person name="Lackey A."/>
            <person name="Perbost C."/>
            <person name="Taillon B."/>
            <person name="Stella A."/>
            <person name="Solovyev V."/>
            <person name="Fawcett J.A."/>
            <person name="Sterck L."/>
            <person name="Vandepoele K."/>
            <person name="Grando S.M."/>
            <person name="Toppo S."/>
            <person name="Moser C."/>
            <person name="Lanchbury J."/>
            <person name="Bogden R."/>
            <person name="Skolnick M."/>
            <person name="Sgaramella V."/>
            <person name="Bhatnagar S.K."/>
            <person name="Fontana P."/>
            <person name="Gutin A."/>
            <person name="Van de Peer Y."/>
            <person name="Salamini F."/>
            <person name="Viola R."/>
        </authorList>
    </citation>
    <scope>NUCLEOTIDE SEQUENCE</scope>
</reference>
<dbReference type="Pfam" id="PF03732">
    <property type="entry name" value="Retrotrans_gag"/>
    <property type="match status" value="1"/>
</dbReference>